<sequence length="165" mass="18603">MMAAGYVEEARGRFKLSATGREHLEAELRRERQTVDVELITSLYKEFDEHNSALKRLMTRWQLKADNSPNDHGDPDYDQAVIDDLARLDASFQPLLARMVDAAPRLAHYPSRLSNALTRVAAGDHSWFAKPLADSYHTVWFELHEDLIGLAGLSRVEEAAAGRAE</sequence>
<accession>A0A0H2ZTG1</accession>
<organism evidence="1 2">
    <name type="scientific">Mycobacterium avium (strain 104)</name>
    <dbReference type="NCBI Taxonomy" id="243243"/>
    <lineage>
        <taxon>Bacteria</taxon>
        <taxon>Bacillati</taxon>
        <taxon>Actinomycetota</taxon>
        <taxon>Actinomycetes</taxon>
        <taxon>Mycobacteriales</taxon>
        <taxon>Mycobacteriaceae</taxon>
        <taxon>Mycobacterium</taxon>
        <taxon>Mycobacterium avium complex (MAC)</taxon>
    </lineage>
</organism>
<dbReference type="AlphaFoldDB" id="A0A0H2ZTG1"/>
<gene>
    <name evidence="1" type="ordered locus">MAV_5058</name>
</gene>
<dbReference type="Proteomes" id="UP000001574">
    <property type="component" value="Chromosome"/>
</dbReference>
<dbReference type="HOGENOM" id="CLU_110202_0_0_11"/>
<evidence type="ECO:0000313" key="1">
    <source>
        <dbReference type="EMBL" id="ABK65743.1"/>
    </source>
</evidence>
<proteinExistence type="predicted"/>
<protein>
    <recommendedName>
        <fullName evidence="3">Transcriptional regulator</fullName>
    </recommendedName>
</protein>
<name>A0A0H2ZTG1_MYCA1</name>
<dbReference type="EMBL" id="CP000479">
    <property type="protein sequence ID" value="ABK65743.1"/>
    <property type="molecule type" value="Genomic_DNA"/>
</dbReference>
<evidence type="ECO:0008006" key="3">
    <source>
        <dbReference type="Google" id="ProtNLM"/>
    </source>
</evidence>
<evidence type="ECO:0000313" key="2">
    <source>
        <dbReference type="Proteomes" id="UP000001574"/>
    </source>
</evidence>
<dbReference type="KEGG" id="mav:MAV_5058"/>
<reference evidence="1 2" key="1">
    <citation type="submission" date="2006-10" db="EMBL/GenBank/DDBJ databases">
        <authorList>
            <person name="Fleischmann R.D."/>
            <person name="Dodson R.J."/>
            <person name="Haft D.H."/>
            <person name="Merkel J.S."/>
            <person name="Nelson W.C."/>
            <person name="Fraser C.M."/>
        </authorList>
    </citation>
    <scope>NUCLEOTIDE SEQUENCE [LARGE SCALE GENOMIC DNA]</scope>
    <source>
        <strain evidence="1 2">104</strain>
    </source>
</reference>